<evidence type="ECO:0000313" key="2">
    <source>
        <dbReference type="Proteomes" id="UP000657918"/>
    </source>
</evidence>
<reference evidence="1 2" key="1">
    <citation type="submission" date="2020-10" db="EMBL/GenBank/DDBJ databases">
        <title>Plant Genome Project.</title>
        <authorList>
            <person name="Zhang R.-G."/>
        </authorList>
    </citation>
    <scope>NUCLEOTIDE SEQUENCE [LARGE SCALE GENOMIC DNA]</scope>
    <source>
        <strain evidence="1">FAFU-HL-1</strain>
        <tissue evidence="1">Leaf</tissue>
    </source>
</reference>
<name>A0A835MTH0_9ROSI</name>
<dbReference type="EMBL" id="JADGMS010000011">
    <property type="protein sequence ID" value="KAF9672861.1"/>
    <property type="molecule type" value="Genomic_DNA"/>
</dbReference>
<dbReference type="AlphaFoldDB" id="A0A835MTH0"/>
<dbReference type="Proteomes" id="UP000657918">
    <property type="component" value="Chromosome 11"/>
</dbReference>
<accession>A0A835MTH0</accession>
<keyword evidence="2" id="KW-1185">Reference proteome</keyword>
<organism evidence="1 2">
    <name type="scientific">Salix dunnii</name>
    <dbReference type="NCBI Taxonomy" id="1413687"/>
    <lineage>
        <taxon>Eukaryota</taxon>
        <taxon>Viridiplantae</taxon>
        <taxon>Streptophyta</taxon>
        <taxon>Embryophyta</taxon>
        <taxon>Tracheophyta</taxon>
        <taxon>Spermatophyta</taxon>
        <taxon>Magnoliopsida</taxon>
        <taxon>eudicotyledons</taxon>
        <taxon>Gunneridae</taxon>
        <taxon>Pentapetalae</taxon>
        <taxon>rosids</taxon>
        <taxon>fabids</taxon>
        <taxon>Malpighiales</taxon>
        <taxon>Salicaceae</taxon>
        <taxon>Saliceae</taxon>
        <taxon>Salix</taxon>
    </lineage>
</organism>
<sequence>MVCFCFLVDQTRKIRRFKPVAGSCSRFRFFLLENKNRSTNASSGKQQLVYQVAEQERWKQQFHSTKLKPIAWMDVFSLAFHLLYRLSSKENAVALTIALTIWT</sequence>
<evidence type="ECO:0000313" key="1">
    <source>
        <dbReference type="EMBL" id="KAF9672861.1"/>
    </source>
</evidence>
<proteinExistence type="predicted"/>
<gene>
    <name evidence="1" type="ORF">SADUNF_Sadunf11G0088100</name>
</gene>
<comment type="caution">
    <text evidence="1">The sequence shown here is derived from an EMBL/GenBank/DDBJ whole genome shotgun (WGS) entry which is preliminary data.</text>
</comment>
<protein>
    <submittedName>
        <fullName evidence="1">Uncharacterized protein</fullName>
    </submittedName>
</protein>